<gene>
    <name evidence="2" type="ORF">S01H4_02852</name>
</gene>
<dbReference type="InterPro" id="IPR002716">
    <property type="entry name" value="PIN_dom"/>
</dbReference>
<dbReference type="InterPro" id="IPR002850">
    <property type="entry name" value="PIN_toxin-like"/>
</dbReference>
<dbReference type="PANTHER" id="PTHR34610">
    <property type="entry name" value="SSL7007 PROTEIN"/>
    <property type="match status" value="1"/>
</dbReference>
<protein>
    <recommendedName>
        <fullName evidence="1">PIN domain-containing protein</fullName>
    </recommendedName>
</protein>
<reference evidence="2" key="1">
    <citation type="journal article" date="2014" name="Front. Microbiol.">
        <title>High frequency of phylogenetically diverse reductive dehalogenase-homologous genes in deep subseafloor sedimentary metagenomes.</title>
        <authorList>
            <person name="Kawai M."/>
            <person name="Futagami T."/>
            <person name="Toyoda A."/>
            <person name="Takaki Y."/>
            <person name="Nishi S."/>
            <person name="Hori S."/>
            <person name="Arai W."/>
            <person name="Tsubouchi T."/>
            <person name="Morono Y."/>
            <person name="Uchiyama I."/>
            <person name="Ito T."/>
            <person name="Fujiyama A."/>
            <person name="Inagaki F."/>
            <person name="Takami H."/>
        </authorList>
    </citation>
    <scope>NUCLEOTIDE SEQUENCE</scope>
    <source>
        <strain evidence="2">Expedition CK06-06</strain>
    </source>
</reference>
<dbReference type="NCBIfam" id="TIGR00305">
    <property type="entry name" value="putative toxin-antitoxin system toxin component, PIN family"/>
    <property type="match status" value="1"/>
</dbReference>
<proteinExistence type="predicted"/>
<comment type="caution">
    <text evidence="2">The sequence shown here is derived from an EMBL/GenBank/DDBJ whole genome shotgun (WGS) entry which is preliminary data.</text>
</comment>
<organism evidence="2">
    <name type="scientific">marine sediment metagenome</name>
    <dbReference type="NCBI Taxonomy" id="412755"/>
    <lineage>
        <taxon>unclassified sequences</taxon>
        <taxon>metagenomes</taxon>
        <taxon>ecological metagenomes</taxon>
    </lineage>
</organism>
<evidence type="ECO:0000259" key="1">
    <source>
        <dbReference type="Pfam" id="PF13470"/>
    </source>
</evidence>
<name>X0ZWA5_9ZZZZ</name>
<accession>X0ZWA5</accession>
<feature type="domain" description="PIN" evidence="1">
    <location>
        <begin position="6"/>
        <end position="39"/>
    </location>
</feature>
<dbReference type="PANTHER" id="PTHR34610:SF3">
    <property type="entry name" value="SSL7007 PROTEIN"/>
    <property type="match status" value="1"/>
</dbReference>
<dbReference type="EMBL" id="BART01000658">
    <property type="protein sequence ID" value="GAG74095.1"/>
    <property type="molecule type" value="Genomic_DNA"/>
</dbReference>
<dbReference type="Pfam" id="PF13470">
    <property type="entry name" value="PIN_3"/>
    <property type="match status" value="1"/>
</dbReference>
<feature type="non-terminal residue" evidence="2">
    <location>
        <position position="1"/>
    </location>
</feature>
<evidence type="ECO:0000313" key="2">
    <source>
        <dbReference type="EMBL" id="GAG74095.1"/>
    </source>
</evidence>
<sequence>EFVKTKKKLDIIKEDPEDNKVLECALFGKADYIVTGDKHLLKLCKFNNIKILTPIEFLKERG</sequence>
<dbReference type="AlphaFoldDB" id="X0ZWA5"/>